<dbReference type="InterPro" id="IPR013103">
    <property type="entry name" value="RVT_2"/>
</dbReference>
<feature type="domain" description="Reverse transcriptase Ty1/copia-type" evidence="1">
    <location>
        <begin position="2"/>
        <end position="145"/>
    </location>
</feature>
<dbReference type="HOGENOM" id="CLU_001650_10_2_1"/>
<keyword evidence="2" id="KW-0808">Transferase</keyword>
<dbReference type="SUPFAM" id="SSF56672">
    <property type="entry name" value="DNA/RNA polymerases"/>
    <property type="match status" value="1"/>
</dbReference>
<sequence length="147" mass="17153">MMALVVHFELEFHQMDMKTTFLNGNLDKEDYMVQFEGFQESSSENLVCRLKKSLYGLKQAYRQWYLKFDEIVTSMGSEENKVDKCIYLKISDSKFIFLMLYVDDILLSSNDVGLLHETKKLLSKNFNMKDLGDASFVLGIKICRDKS</sequence>
<name>A0A061G2T2_THECC</name>
<keyword evidence="3" id="KW-1185">Reference proteome</keyword>
<evidence type="ECO:0000259" key="1">
    <source>
        <dbReference type="Pfam" id="PF07727"/>
    </source>
</evidence>
<dbReference type="OMA" id="LWIANSM"/>
<dbReference type="InParanoid" id="A0A061G2T2"/>
<dbReference type="STRING" id="3641.A0A061G2T2"/>
<proteinExistence type="predicted"/>
<dbReference type="eggNOG" id="KOG0017">
    <property type="taxonomic scope" value="Eukaryota"/>
</dbReference>
<evidence type="ECO:0000313" key="2">
    <source>
        <dbReference type="EMBL" id="EOY21344.1"/>
    </source>
</evidence>
<dbReference type="Proteomes" id="UP000026915">
    <property type="component" value="Chromosome 3"/>
</dbReference>
<keyword evidence="2" id="KW-0418">Kinase</keyword>
<dbReference type="InterPro" id="IPR043502">
    <property type="entry name" value="DNA/RNA_pol_sf"/>
</dbReference>
<organism evidence="2 3">
    <name type="scientific">Theobroma cacao</name>
    <name type="common">Cacao</name>
    <name type="synonym">Cocoa</name>
    <dbReference type="NCBI Taxonomy" id="3641"/>
    <lineage>
        <taxon>Eukaryota</taxon>
        <taxon>Viridiplantae</taxon>
        <taxon>Streptophyta</taxon>
        <taxon>Embryophyta</taxon>
        <taxon>Tracheophyta</taxon>
        <taxon>Spermatophyta</taxon>
        <taxon>Magnoliopsida</taxon>
        <taxon>eudicotyledons</taxon>
        <taxon>Gunneridae</taxon>
        <taxon>Pentapetalae</taxon>
        <taxon>rosids</taxon>
        <taxon>malvids</taxon>
        <taxon>Malvales</taxon>
        <taxon>Malvaceae</taxon>
        <taxon>Byttnerioideae</taxon>
        <taxon>Theobroma</taxon>
    </lineage>
</organism>
<reference evidence="2 3" key="1">
    <citation type="journal article" date="2013" name="Genome Biol.">
        <title>The genome sequence of the most widely cultivated cacao type and its use to identify candidate genes regulating pod color.</title>
        <authorList>
            <person name="Motamayor J.C."/>
            <person name="Mockaitis K."/>
            <person name="Schmutz J."/>
            <person name="Haiminen N."/>
            <person name="Iii D.L."/>
            <person name="Cornejo O."/>
            <person name="Findley S.D."/>
            <person name="Zheng P."/>
            <person name="Utro F."/>
            <person name="Royaert S."/>
            <person name="Saski C."/>
            <person name="Jenkins J."/>
            <person name="Podicheti R."/>
            <person name="Zhao M."/>
            <person name="Scheffler B.E."/>
            <person name="Stack J.C."/>
            <person name="Feltus F.A."/>
            <person name="Mustiga G.M."/>
            <person name="Amores F."/>
            <person name="Phillips W."/>
            <person name="Marelli J.P."/>
            <person name="May G.D."/>
            <person name="Shapiro H."/>
            <person name="Ma J."/>
            <person name="Bustamante C.D."/>
            <person name="Schnell R.J."/>
            <person name="Main D."/>
            <person name="Gilbert D."/>
            <person name="Parida L."/>
            <person name="Kuhn D.N."/>
        </authorList>
    </citation>
    <scope>NUCLEOTIDE SEQUENCE [LARGE SCALE GENOMIC DNA]</scope>
    <source>
        <strain evidence="3">cv. Matina 1-6</strain>
    </source>
</reference>
<gene>
    <name evidence="2" type="ORF">TCM_012848</name>
</gene>
<dbReference type="EMBL" id="CM001881">
    <property type="protein sequence ID" value="EOY21344.1"/>
    <property type="molecule type" value="Genomic_DNA"/>
</dbReference>
<dbReference type="AlphaFoldDB" id="A0A061G2T2"/>
<dbReference type="Gramene" id="EOY21344">
    <property type="protein sequence ID" value="EOY21344"/>
    <property type="gene ID" value="TCM_012848"/>
</dbReference>
<protein>
    <submittedName>
        <fullName evidence="2">Cysteine-rich RLK (RECEPTOR-like protein kinase) 8, putative</fullName>
    </submittedName>
</protein>
<dbReference type="Pfam" id="PF07727">
    <property type="entry name" value="RVT_2"/>
    <property type="match status" value="1"/>
</dbReference>
<evidence type="ECO:0000313" key="3">
    <source>
        <dbReference type="Proteomes" id="UP000026915"/>
    </source>
</evidence>
<dbReference type="GO" id="GO:0016301">
    <property type="term" value="F:kinase activity"/>
    <property type="evidence" value="ECO:0007669"/>
    <property type="project" value="UniProtKB-KW"/>
</dbReference>
<accession>A0A061G2T2</accession>